<keyword evidence="3" id="KW-0558">Oxidation</keyword>
<name>A0A0J7XKA0_9SPHN</name>
<keyword evidence="2 5" id="KW-0560">Oxidoreductase</keyword>
<dbReference type="GO" id="GO:0005829">
    <property type="term" value="C:cytosol"/>
    <property type="evidence" value="ECO:0007669"/>
    <property type="project" value="TreeGrafter"/>
</dbReference>
<dbReference type="CDD" id="cd07103">
    <property type="entry name" value="ALDH_F5_SSADH_GabD"/>
    <property type="match status" value="1"/>
</dbReference>
<dbReference type="PANTHER" id="PTHR43353">
    <property type="entry name" value="SUCCINATE-SEMIALDEHYDE DEHYDROGENASE, MITOCHONDRIAL"/>
    <property type="match status" value="1"/>
</dbReference>
<comment type="similarity">
    <text evidence="1 5">Belongs to the aldehyde dehydrogenase family.</text>
</comment>
<evidence type="ECO:0000256" key="3">
    <source>
        <dbReference type="ARBA" id="ARBA00023097"/>
    </source>
</evidence>
<dbReference type="Pfam" id="PF00171">
    <property type="entry name" value="Aldedh"/>
    <property type="match status" value="1"/>
</dbReference>
<dbReference type="FunFam" id="3.40.309.10:FF:000004">
    <property type="entry name" value="Succinate-semialdehyde dehydrogenase I"/>
    <property type="match status" value="1"/>
</dbReference>
<dbReference type="AlphaFoldDB" id="A0A0J7XKA0"/>
<evidence type="ECO:0000256" key="1">
    <source>
        <dbReference type="ARBA" id="ARBA00009986"/>
    </source>
</evidence>
<dbReference type="GO" id="GO:0009450">
    <property type="term" value="P:gamma-aminobutyric acid catabolic process"/>
    <property type="evidence" value="ECO:0007669"/>
    <property type="project" value="InterPro"/>
</dbReference>
<dbReference type="PANTHER" id="PTHR43353:SF5">
    <property type="entry name" value="SUCCINATE-SEMIALDEHYDE DEHYDROGENASE, MITOCHONDRIAL"/>
    <property type="match status" value="1"/>
</dbReference>
<dbReference type="RefSeq" id="WP_066609128.1">
    <property type="nucleotide sequence ID" value="NZ_KQ130438.1"/>
</dbReference>
<evidence type="ECO:0000256" key="4">
    <source>
        <dbReference type="PROSITE-ProRule" id="PRU10007"/>
    </source>
</evidence>
<dbReference type="FunFam" id="3.40.605.10:FF:000005">
    <property type="entry name" value="Succinate-semialdehyde dehydrogenase I"/>
    <property type="match status" value="1"/>
</dbReference>
<evidence type="ECO:0000313" key="8">
    <source>
        <dbReference type="Proteomes" id="UP000052232"/>
    </source>
</evidence>
<evidence type="ECO:0000256" key="2">
    <source>
        <dbReference type="ARBA" id="ARBA00023002"/>
    </source>
</evidence>
<dbReference type="InterPro" id="IPR010102">
    <property type="entry name" value="Succ_semiAld_DH"/>
</dbReference>
<dbReference type="InterPro" id="IPR016162">
    <property type="entry name" value="Ald_DH_N"/>
</dbReference>
<dbReference type="InterPro" id="IPR016160">
    <property type="entry name" value="Ald_DH_CS_CYS"/>
</dbReference>
<comment type="caution">
    <text evidence="7">The sequence shown here is derived from an EMBL/GenBank/DDBJ whole genome shotgun (WGS) entry which is preliminary data.</text>
</comment>
<proteinExistence type="inferred from homology"/>
<gene>
    <name evidence="7" type="primary">gabD</name>
    <name evidence="7" type="ORF">V473_22215</name>
</gene>
<evidence type="ECO:0000259" key="6">
    <source>
        <dbReference type="Pfam" id="PF00171"/>
    </source>
</evidence>
<dbReference type="PATRIC" id="fig|1420583.3.peg.4256"/>
<dbReference type="EC" id="1.2.1.16" evidence="7"/>
<dbReference type="InterPro" id="IPR015590">
    <property type="entry name" value="Aldehyde_DH_dom"/>
</dbReference>
<reference evidence="7 8" key="1">
    <citation type="journal article" date="2015" name="G3 (Bethesda)">
        <title>Insights into Ongoing Evolution of the Hexachlorocyclohexane Catabolic Pathway from Comparative Genomics of Ten Sphingomonadaceae Strains.</title>
        <authorList>
            <person name="Pearce S.L."/>
            <person name="Oakeshott J.G."/>
            <person name="Pandey G."/>
        </authorList>
    </citation>
    <scope>NUCLEOTIDE SEQUENCE [LARGE SCALE GENOMIC DNA]</scope>
    <source>
        <strain evidence="7 8">LL01</strain>
    </source>
</reference>
<dbReference type="InterPro" id="IPR029510">
    <property type="entry name" value="Ald_DH_CS_GLU"/>
</dbReference>
<feature type="domain" description="Aldehyde dehydrogenase" evidence="6">
    <location>
        <begin position="21"/>
        <end position="479"/>
    </location>
</feature>
<protein>
    <submittedName>
        <fullName evidence="7">Succinate-semialdehyde dehdyrogenase</fullName>
        <ecNumber evidence="7">1.2.1.16</ecNumber>
    </submittedName>
</protein>
<dbReference type="NCBIfam" id="TIGR01780">
    <property type="entry name" value="SSADH"/>
    <property type="match status" value="1"/>
</dbReference>
<accession>A0A0J7XKA0</accession>
<dbReference type="InterPro" id="IPR050740">
    <property type="entry name" value="Aldehyde_DH_Superfamily"/>
</dbReference>
<dbReference type="Gene3D" id="3.40.309.10">
    <property type="entry name" value="Aldehyde Dehydrogenase, Chain A, domain 2"/>
    <property type="match status" value="1"/>
</dbReference>
<evidence type="ECO:0000313" key="7">
    <source>
        <dbReference type="EMBL" id="KMS52122.1"/>
    </source>
</evidence>
<dbReference type="FunFam" id="3.40.605.10:FF:000026">
    <property type="entry name" value="Aldehyde dehydrogenase, putative"/>
    <property type="match status" value="1"/>
</dbReference>
<feature type="active site" evidence="4">
    <location>
        <position position="257"/>
    </location>
</feature>
<sequence>MTLILDNPALFIERAFIGGAWVGATSGATVPVDNPATGAIIGTVPDCGEADTLAAIAAAEAAFPAWKAQTAGDRAAVLERWHALVLANVADLGRIMTAEQGKPIAEAEGEIRYAASFIKWFAEEGRRVDGGIVPAPEANRRILVMKEPVGVSAAITPWNFPAAMITRKCAPALAAGCPVVVKPSELTPFTALALAKLAEEAGIPAGVFNIVTGLPTAIGGALTASPVVRKLSFTGSTRVGSLLMRQCADTIKRVSFELGGNAPLIVFDDADVDIAVASAMVSKFRNAGQTCVCANRILVQDGVYDQFAEKLARAVSALKVAPGDRTGSTIGPLINVAAVEKVQAHVEDALSHGATLFAQAANDATGARFATPVILTGATRDMRLAQEETFGPVAPLFRFTHEEEGIELANATSYGLAAYFYTENLHRAFRVAERLEAGMVALNSGAIAMEVAPFGGVKMSGLGREGAHAGIEEYLETKAFHIAGLKL</sequence>
<dbReference type="GO" id="GO:0004777">
    <property type="term" value="F:succinate-semialdehyde dehydrogenase (NAD+) activity"/>
    <property type="evidence" value="ECO:0007669"/>
    <property type="project" value="TreeGrafter"/>
</dbReference>
<keyword evidence="8" id="KW-1185">Reference proteome</keyword>
<dbReference type="PROSITE" id="PS00070">
    <property type="entry name" value="ALDEHYDE_DEHYDR_CYS"/>
    <property type="match status" value="1"/>
</dbReference>
<organism evidence="7 8">
    <name type="scientific">Sphingobium cupriresistens LL01</name>
    <dbReference type="NCBI Taxonomy" id="1420583"/>
    <lineage>
        <taxon>Bacteria</taxon>
        <taxon>Pseudomonadati</taxon>
        <taxon>Pseudomonadota</taxon>
        <taxon>Alphaproteobacteria</taxon>
        <taxon>Sphingomonadales</taxon>
        <taxon>Sphingomonadaceae</taxon>
        <taxon>Sphingobium</taxon>
    </lineage>
</organism>
<dbReference type="STRING" id="1420583.V473_22215"/>
<dbReference type="Proteomes" id="UP000052232">
    <property type="component" value="Unassembled WGS sequence"/>
</dbReference>
<dbReference type="PROSITE" id="PS00687">
    <property type="entry name" value="ALDEHYDE_DEHYDR_GLU"/>
    <property type="match status" value="1"/>
</dbReference>
<dbReference type="InterPro" id="IPR016163">
    <property type="entry name" value="Ald_DH_C"/>
</dbReference>
<dbReference type="EMBL" id="JACT01000007">
    <property type="protein sequence ID" value="KMS52122.1"/>
    <property type="molecule type" value="Genomic_DNA"/>
</dbReference>
<dbReference type="Gene3D" id="3.40.605.10">
    <property type="entry name" value="Aldehyde Dehydrogenase, Chain A, domain 1"/>
    <property type="match status" value="1"/>
</dbReference>
<dbReference type="SUPFAM" id="SSF53720">
    <property type="entry name" value="ALDH-like"/>
    <property type="match status" value="1"/>
</dbReference>
<evidence type="ECO:0000256" key="5">
    <source>
        <dbReference type="RuleBase" id="RU003345"/>
    </source>
</evidence>
<dbReference type="InterPro" id="IPR016161">
    <property type="entry name" value="Ald_DH/histidinol_DH"/>
</dbReference>